<accession>A9KG90</accession>
<dbReference type="SUPFAM" id="SSF48403">
    <property type="entry name" value="Ankyrin repeat"/>
    <property type="match status" value="1"/>
</dbReference>
<dbReference type="PROSITE" id="PS50297">
    <property type="entry name" value="ANK_REP_REGION"/>
    <property type="match status" value="2"/>
</dbReference>
<dbReference type="NCBIfam" id="NF043023">
    <property type="entry name" value="T4SS_AnkH"/>
    <property type="match status" value="1"/>
</dbReference>
<dbReference type="HOGENOM" id="CLU_584990_0_0_6"/>
<feature type="repeat" description="ANK" evidence="3">
    <location>
        <begin position="31"/>
        <end position="63"/>
    </location>
</feature>
<feature type="repeat" description="ANK" evidence="3">
    <location>
        <begin position="64"/>
        <end position="96"/>
    </location>
</feature>
<dbReference type="Gene3D" id="1.25.40.20">
    <property type="entry name" value="Ankyrin repeat-containing domain"/>
    <property type="match status" value="1"/>
</dbReference>
<dbReference type="EMBL" id="CP000733">
    <property type="protein sequence ID" value="ABS78000.1"/>
    <property type="molecule type" value="Genomic_DNA"/>
</dbReference>
<organism evidence="4 5">
    <name type="scientific">Coxiella burnetii (strain Dugway 5J108-111)</name>
    <dbReference type="NCBI Taxonomy" id="434922"/>
    <lineage>
        <taxon>Bacteria</taxon>
        <taxon>Pseudomonadati</taxon>
        <taxon>Pseudomonadota</taxon>
        <taxon>Gammaproteobacteria</taxon>
        <taxon>Legionellales</taxon>
        <taxon>Coxiellaceae</taxon>
        <taxon>Coxiella</taxon>
    </lineage>
</organism>
<sequence>MNLSDTIIIGSVEDLKHQIKQSPEINYLDEYGYTPLIQTIIVDEIEKTKILLTAGADVNQKDITGRTPLHWAVANNKHELIALLVTNGANPNAYTIASEPILAKPILRHDKKLKKLLVKHGAKYTFANDYIHAKLLGHRFELIGSVDILDADGVFTEVDYEGFYLEFSLDLIRDSLLNFSHNFAARPINSWFSYIQTISTALEQAREVLQYDHYLKNPQQQQEATSRLLKNDPLLLPISQEGHAITVVKYKNLLAICDRSLESEPFDCIPIYFINRPSNITVPLIADLLFRKQSIQDIQNTLQKQLSLQAIAQIPLKNQVIGNCSWANVEAIIPSLTLMLQLQSHESPQPPSTAHLIADSLELFHRWRDWDTHRALSAVIQEFESASPARKASIAALLAGVLFQRCSADDPQHIERAKPIIKILKTKGYEYILESYIQFYVYNRSTYVGQNLQRLLHAYELDEVF</sequence>
<dbReference type="PANTHER" id="PTHR24171:SF9">
    <property type="entry name" value="ANKYRIN REPEAT DOMAIN-CONTAINING PROTEIN 39"/>
    <property type="match status" value="1"/>
</dbReference>
<dbReference type="SMART" id="SM00248">
    <property type="entry name" value="ANK"/>
    <property type="match status" value="2"/>
</dbReference>
<evidence type="ECO:0000313" key="5">
    <source>
        <dbReference type="Proteomes" id="UP000008555"/>
    </source>
</evidence>
<dbReference type="Proteomes" id="UP000008555">
    <property type="component" value="Chromosome"/>
</dbReference>
<dbReference type="KEGG" id="cbd:CBUD_1380"/>
<protein>
    <submittedName>
        <fullName evidence="4">Ankyrin repeat protein</fullName>
    </submittedName>
</protein>
<dbReference type="RefSeq" id="WP_005770886.1">
    <property type="nucleotide sequence ID" value="NC_009727.1"/>
</dbReference>
<dbReference type="InterPro" id="IPR002110">
    <property type="entry name" value="Ankyrin_rpt"/>
</dbReference>
<proteinExistence type="predicted"/>
<name>A9KG90_COXBN</name>
<evidence type="ECO:0000313" key="4">
    <source>
        <dbReference type="EMBL" id="ABS78000.1"/>
    </source>
</evidence>
<evidence type="ECO:0000256" key="1">
    <source>
        <dbReference type="ARBA" id="ARBA00022737"/>
    </source>
</evidence>
<dbReference type="InterPro" id="IPR049969">
    <property type="entry name" value="T4SS_AnkH"/>
</dbReference>
<keyword evidence="2 3" id="KW-0040">ANK repeat</keyword>
<evidence type="ECO:0000256" key="2">
    <source>
        <dbReference type="ARBA" id="ARBA00023043"/>
    </source>
</evidence>
<dbReference type="AlphaFoldDB" id="A9KG90"/>
<evidence type="ECO:0000256" key="3">
    <source>
        <dbReference type="PROSITE-ProRule" id="PRU00023"/>
    </source>
</evidence>
<dbReference type="InterPro" id="IPR036770">
    <property type="entry name" value="Ankyrin_rpt-contain_sf"/>
</dbReference>
<gene>
    <name evidence="4" type="ordered locus">CBUD_1380</name>
</gene>
<dbReference type="PROSITE" id="PS50088">
    <property type="entry name" value="ANK_REPEAT"/>
    <property type="match status" value="2"/>
</dbReference>
<keyword evidence="1" id="KW-0677">Repeat</keyword>
<dbReference type="PANTHER" id="PTHR24171">
    <property type="entry name" value="ANKYRIN REPEAT DOMAIN-CONTAINING PROTEIN 39-RELATED"/>
    <property type="match status" value="1"/>
</dbReference>
<reference evidence="4 5" key="1">
    <citation type="journal article" date="2009" name="Infect. Immun.">
        <title>Comparative genomics reveal extensive transposon-mediated genomic plasticity and diversity among potential effector proteins within the genus Coxiella.</title>
        <authorList>
            <person name="Beare P.A."/>
            <person name="Unsworth N."/>
            <person name="Andoh M."/>
            <person name="Voth D.E."/>
            <person name="Omsland A."/>
            <person name="Gilk S.D."/>
            <person name="Williams K.P."/>
            <person name="Sobral B.W."/>
            <person name="Kupko J.J.III."/>
            <person name="Porcella S.F."/>
            <person name="Samuel J.E."/>
            <person name="Heinzen R.A."/>
        </authorList>
    </citation>
    <scope>NUCLEOTIDE SEQUENCE [LARGE SCALE GENOMIC DNA]</scope>
    <source>
        <strain evidence="4 5">Dugway 5J108-111</strain>
    </source>
</reference>
<dbReference type="Pfam" id="PF12796">
    <property type="entry name" value="Ank_2"/>
    <property type="match status" value="1"/>
</dbReference>